<dbReference type="OrthoDB" id="185373at2759"/>
<feature type="repeat" description="PPR" evidence="5">
    <location>
        <begin position="104"/>
        <end position="138"/>
    </location>
</feature>
<evidence type="ECO:0000256" key="2">
    <source>
        <dbReference type="ARBA" id="ARBA00022737"/>
    </source>
</evidence>
<name>A0A1C7NAF4_9FUNG</name>
<dbReference type="NCBIfam" id="TIGR00756">
    <property type="entry name" value="PPR"/>
    <property type="match status" value="1"/>
</dbReference>
<sequence length="411" mass="47007">MLKQCLLRLEQTVPRSLPKSYLVAPNSVFCRHASNRQSKKPIEPSRSSRRYIEVDSPLAKANRYTYMKPEDPYGASDKVSRILKMGTIEDAADYVKALPIYLQSTIVWNQLINHCAFHGRANYAEQYYSQMRKRGFEPNSHTFAHMLSAYAKSDSPQAVESAEAWMQRIEDFDMTPTILHMNSLMKVYNNNNQPEKTLSQLQRISVDTVMIPDAITYSLALKACCLLEPKFQMISIRRVWQDVMQRVGRKNQPQPPTSLLAKKAQKIAAAHGPTVATSALDIDLKVDDSLVIALLNAVAQANQNSYYERQDISVAVEAIDRLYSLCPERAANLMKGVQRTPGFGFQPSVKVLDAILRFAGKTRQYKLGKDYYRLALNQYPRLKPDMKCRDAMDWIYDRLKHVHKKNPLVRQ</sequence>
<evidence type="ECO:0000256" key="3">
    <source>
        <dbReference type="ARBA" id="ARBA00044493"/>
    </source>
</evidence>
<evidence type="ECO:0000313" key="7">
    <source>
        <dbReference type="Proteomes" id="UP000093000"/>
    </source>
</evidence>
<proteinExistence type="inferred from homology"/>
<dbReference type="PANTHER" id="PTHR47447:SF17">
    <property type="entry name" value="OS12G0638900 PROTEIN"/>
    <property type="match status" value="1"/>
</dbReference>
<comment type="subunit">
    <text evidence="4">Binds to mitochondrial small subunit 15S rRNA.</text>
</comment>
<comment type="function">
    <text evidence="3">Regulates mitochondrial small subunit maturation by controlling 15S rRNA 5'-end processing. Localizes to the 5' precursor of the 15S rRNA in a position that is subsequently occupied by mS47 in the mature yeast mtSSU. Uses structure and sequence-specific RNA recognition, binding to a single-stranded region of the precursor and specifically recognizing bases -6 to -1. The exchange of Ccm1 for mS47 is coupled to the irreversible removal of precursor rRNA that is accompanied by conformational changes of the mitoribosomal proteins uS5m and mS26. These conformational changes signal completion of 5'-end rRNA processing through protection of the mature 5'-end of the 15S rRNA and stabilization of mS47. The removal of the 5' precursor together with the dissociation of Ccm1 may be catalyzed by the 5'-3' exoribonuclease Pet127. Involved in the specific removal of group I introns in mitochondrial encoded transcripts.</text>
</comment>
<dbReference type="EMBL" id="LUGH01000522">
    <property type="protein sequence ID" value="OBZ84344.1"/>
    <property type="molecule type" value="Genomic_DNA"/>
</dbReference>
<reference evidence="6 7" key="1">
    <citation type="submission" date="2016-03" db="EMBL/GenBank/DDBJ databases">
        <title>Choanephora cucurbitarum.</title>
        <authorList>
            <person name="Min B."/>
            <person name="Park H."/>
            <person name="Park J.-H."/>
            <person name="Shin H.-D."/>
            <person name="Choi I.-G."/>
        </authorList>
    </citation>
    <scope>NUCLEOTIDE SEQUENCE [LARGE SCALE GENOMIC DNA]</scope>
    <source>
        <strain evidence="6 7">KUS-F28377</strain>
    </source>
</reference>
<dbReference type="InterPro" id="IPR011990">
    <property type="entry name" value="TPR-like_helical_dom_sf"/>
</dbReference>
<evidence type="ECO:0000313" key="6">
    <source>
        <dbReference type="EMBL" id="OBZ84344.1"/>
    </source>
</evidence>
<dbReference type="InParanoid" id="A0A1C7NAF4"/>
<dbReference type="AlphaFoldDB" id="A0A1C7NAF4"/>
<organism evidence="6 7">
    <name type="scientific">Choanephora cucurbitarum</name>
    <dbReference type="NCBI Taxonomy" id="101091"/>
    <lineage>
        <taxon>Eukaryota</taxon>
        <taxon>Fungi</taxon>
        <taxon>Fungi incertae sedis</taxon>
        <taxon>Mucoromycota</taxon>
        <taxon>Mucoromycotina</taxon>
        <taxon>Mucoromycetes</taxon>
        <taxon>Mucorales</taxon>
        <taxon>Mucorineae</taxon>
        <taxon>Choanephoraceae</taxon>
        <taxon>Choanephoroideae</taxon>
        <taxon>Choanephora</taxon>
    </lineage>
</organism>
<gene>
    <name evidence="6" type="ORF">A0J61_07607</name>
</gene>
<protein>
    <submittedName>
        <fullName evidence="6">Uncharacterized protein</fullName>
    </submittedName>
</protein>
<keyword evidence="2" id="KW-0677">Repeat</keyword>
<dbReference type="Proteomes" id="UP000093000">
    <property type="component" value="Unassembled WGS sequence"/>
</dbReference>
<dbReference type="PROSITE" id="PS51375">
    <property type="entry name" value="PPR"/>
    <property type="match status" value="1"/>
</dbReference>
<evidence type="ECO:0000256" key="5">
    <source>
        <dbReference type="PROSITE-ProRule" id="PRU00708"/>
    </source>
</evidence>
<accession>A0A1C7NAF4</accession>
<dbReference type="InterPro" id="IPR002885">
    <property type="entry name" value="PPR_rpt"/>
</dbReference>
<dbReference type="STRING" id="101091.A0A1C7NAF4"/>
<evidence type="ECO:0000256" key="1">
    <source>
        <dbReference type="ARBA" id="ARBA00006192"/>
    </source>
</evidence>
<dbReference type="Pfam" id="PF13041">
    <property type="entry name" value="PPR_2"/>
    <property type="match status" value="1"/>
</dbReference>
<keyword evidence="7" id="KW-1185">Reference proteome</keyword>
<dbReference type="PANTHER" id="PTHR47447">
    <property type="entry name" value="OS03G0856100 PROTEIN"/>
    <property type="match status" value="1"/>
</dbReference>
<dbReference type="Gene3D" id="1.25.40.10">
    <property type="entry name" value="Tetratricopeptide repeat domain"/>
    <property type="match status" value="1"/>
</dbReference>
<comment type="caution">
    <text evidence="6">The sequence shown here is derived from an EMBL/GenBank/DDBJ whole genome shotgun (WGS) entry which is preliminary data.</text>
</comment>
<comment type="similarity">
    <text evidence="1">Belongs to the CCM1 family.</text>
</comment>
<evidence type="ECO:0000256" key="4">
    <source>
        <dbReference type="ARBA" id="ARBA00044511"/>
    </source>
</evidence>